<dbReference type="SMART" id="SM00955">
    <property type="entry name" value="RNB"/>
    <property type="match status" value="1"/>
</dbReference>
<dbReference type="SUPFAM" id="SSF50249">
    <property type="entry name" value="Nucleic acid-binding proteins"/>
    <property type="match status" value="1"/>
</dbReference>
<dbReference type="Pfam" id="PF00773">
    <property type="entry name" value="RNB"/>
    <property type="match status" value="1"/>
</dbReference>
<gene>
    <name evidence="7" type="ORF">MAR_030396</name>
</gene>
<evidence type="ECO:0000256" key="5">
    <source>
        <dbReference type="ARBA" id="ARBA00022840"/>
    </source>
</evidence>
<name>A0ABY7F0T3_MYAAR</name>
<dbReference type="Gene3D" id="3.40.50.300">
    <property type="entry name" value="P-loop containing nucleotide triphosphate hydrolases"/>
    <property type="match status" value="2"/>
</dbReference>
<dbReference type="InterPro" id="IPR056787">
    <property type="entry name" value="OB_HELZ2"/>
</dbReference>
<dbReference type="InterPro" id="IPR047187">
    <property type="entry name" value="SF1_C_Upf1"/>
</dbReference>
<dbReference type="PANTHER" id="PTHR43788:SF16">
    <property type="entry name" value="HELICASE WITH ZINC FINGER 2"/>
    <property type="match status" value="1"/>
</dbReference>
<dbReference type="Pfam" id="PF13086">
    <property type="entry name" value="AAA_11"/>
    <property type="match status" value="1"/>
</dbReference>
<organism evidence="7 8">
    <name type="scientific">Mya arenaria</name>
    <name type="common">Soft-shell clam</name>
    <dbReference type="NCBI Taxonomy" id="6604"/>
    <lineage>
        <taxon>Eukaryota</taxon>
        <taxon>Metazoa</taxon>
        <taxon>Spiralia</taxon>
        <taxon>Lophotrochozoa</taxon>
        <taxon>Mollusca</taxon>
        <taxon>Bivalvia</taxon>
        <taxon>Autobranchia</taxon>
        <taxon>Heteroconchia</taxon>
        <taxon>Euheterodonta</taxon>
        <taxon>Imparidentia</taxon>
        <taxon>Neoheterodontei</taxon>
        <taxon>Myida</taxon>
        <taxon>Myoidea</taxon>
        <taxon>Myidae</taxon>
        <taxon>Mya</taxon>
    </lineage>
</organism>
<dbReference type="InterPro" id="IPR027417">
    <property type="entry name" value="P-loop_NTPase"/>
</dbReference>
<dbReference type="SUPFAM" id="SSF52540">
    <property type="entry name" value="P-loop containing nucleoside triphosphate hydrolases"/>
    <property type="match status" value="1"/>
</dbReference>
<dbReference type="InterPro" id="IPR050534">
    <property type="entry name" value="Coronavir_polyprotein_1ab"/>
</dbReference>
<dbReference type="CDD" id="cd18808">
    <property type="entry name" value="SF1_C_Upf1"/>
    <property type="match status" value="1"/>
</dbReference>
<dbReference type="InterPro" id="IPR012340">
    <property type="entry name" value="NA-bd_OB-fold"/>
</dbReference>
<evidence type="ECO:0000313" key="8">
    <source>
        <dbReference type="Proteomes" id="UP001164746"/>
    </source>
</evidence>
<keyword evidence="4" id="KW-0347">Helicase</keyword>
<evidence type="ECO:0000313" key="7">
    <source>
        <dbReference type="EMBL" id="WAR15802.1"/>
    </source>
</evidence>
<keyword evidence="3" id="KW-0378">Hydrolase</keyword>
<dbReference type="Proteomes" id="UP001164746">
    <property type="component" value="Chromosome 10"/>
</dbReference>
<feature type="domain" description="RNB" evidence="6">
    <location>
        <begin position="515"/>
        <end position="870"/>
    </location>
</feature>
<evidence type="ECO:0000256" key="1">
    <source>
        <dbReference type="ARBA" id="ARBA00007913"/>
    </source>
</evidence>
<accession>A0ABY7F0T3</accession>
<dbReference type="PANTHER" id="PTHR43788">
    <property type="entry name" value="DNA2/NAM7 HELICASE FAMILY MEMBER"/>
    <property type="match status" value="1"/>
</dbReference>
<reference evidence="7" key="1">
    <citation type="submission" date="2022-11" db="EMBL/GenBank/DDBJ databases">
        <title>Centuries of genome instability and evolution in soft-shell clam transmissible cancer (bioRxiv).</title>
        <authorList>
            <person name="Hart S.F.M."/>
            <person name="Yonemitsu M.A."/>
            <person name="Giersch R.M."/>
            <person name="Beal B.F."/>
            <person name="Arriagada G."/>
            <person name="Davis B.W."/>
            <person name="Ostrander E.A."/>
            <person name="Goff S.P."/>
            <person name="Metzger M.J."/>
        </authorList>
    </citation>
    <scope>NUCLEOTIDE SEQUENCE</scope>
    <source>
        <strain evidence="7">MELC-2E11</strain>
        <tissue evidence="7">Siphon/mantle</tissue>
    </source>
</reference>
<keyword evidence="5" id="KW-0067">ATP-binding</keyword>
<comment type="similarity">
    <text evidence="1">Belongs to the DNA2/NAM7 helicase family.</text>
</comment>
<dbReference type="InterPro" id="IPR041677">
    <property type="entry name" value="DNA2/NAM7_AAA_11"/>
</dbReference>
<protein>
    <submittedName>
        <fullName evidence="7">HELZ2-like protein</fullName>
    </submittedName>
</protein>
<sequence length="1906" mass="220060">MQEPCDCIDHLSSGKDVLLAVNKQANEAFKRRKWKICLEVNDNLLRLHDYMLKQSLCDKPLDTPDLFDAYGMLNEAKDVCRYLHNNELFLDEDDFYAIEVWGMTLYRKAKARNFQPRVLIEQTHDEDIVSEPPEIKEELASSEESLSELDDTMSIASMDNSESDITEQLEQYWIEEETRWKEENTGIYSHHSSESKEFLVETEDENMEDDVDGSENELKKGTETYFDLSRLYHTKTISKERSFQNIQFLSEGIHIDPGLLQQFDRHSKRKCIYDQVFDTHILQTMLENDPDKYIHCVINLTSSHEAKCFPITRHAHIDAIEISGRSRIGQTFHEDEVLVEILFQHVQLKKVSGKVVGVIKRSRNSDIQHPVFLCSPDEIEHNFVHPLCKTISKICVIDKEIWKEYEGDPAGRHKIEVYHYNEEDGSFEDPIIEEIHPSERNSCLLLVAYIDWPSNCTYPKGVIIDVIRGVQSLSKGLDVLEMKYTVPSLFDKDTVDAVNGMDIEDGNIEYIEDDRIDIQGLNVFTIDPPGAKDLDDAMSLERTAEGFRVGVHIADVSSVVRKGSHLDVEAQRRATTFYPPSPRRPRHMLPEPLSTDMCSLLENKNRRAISVFFRISENGTLIKTENSNEIEIKRTMVRSRKQFTYKEVQIIIESADSDTNDDIARDVKLLSNLSKIIRFERLGNAMFALNVQQSFEGCLDAHYLVEEFMIMTNEAVAKTLLKESAMFPMRCQHAPSKERIEEFEDKHKFTLDVVLKLQGRQIGQTCPDFTTCSHSEGAVIVTENTWNSISKRNNVDLICCDEMHPLQSVIRQDWISLQDRAEYVCSSFVSEKANGEHYDLNIFPYTHFTSPLRRYADLLVHRVLTATLFSNQQEMYQEEEIETICIHINSRMKKEKEYETECKALLLACELKREPKMFNCTISGVSDTDISLLVPKLTNGRGRTFEMKFRQMDMMRKPQQCTITPLGGTFDGVELAWQKRIYNMNMAGPAVVSKDTIELYPYRDIYFIPMRKWVNILNSKIDERQNDLRQQLSELRFNGNRSQCMDVTTEHKDPLKMLPNTKFSKVFFKGQNVQVQFTAEAYKGVLSPTPMLYEMTRNVKLCLNHTKDPVLFLSQYVTTPPVDGYDRIIDYIRTWLPILRMESATGAVRNEDSCYVKDVPVNFETHRKGVLSLCNRKCKDRHIVFSGERKESDEPSSRELPPSYDWLCLRKVESQASNYSKSFIAETLNNSRVWVEHAEVIAVMTDQNKELCNMCSRQNIHTATEEVCGEIHVCFQLNSGSARSWDTWDTIDVELLKKSEVDRRTESYMKLMSREMPDSLSALIALNKPMPDIGNTLTYHEEHIRSANEMEIRDLTYEYSRGSTQEFRPLPPNNEKQQEAIDKALKSAFSLIQGPPGTGKTYTGIKLLYLFDKINEMVKDERNPRRQILFCGPSNKAIDVVANWLLQRVPEEFRPSFVRVYSQAIETRDFPIPRRSQITRGTRNQNAPSALRRVALHHIIREDGKPFADEIKETEKRFQNKKYTPSNKEVDEYLQLILKASIVEIRQYSIILCTTVVASNYKILKETAVYQVIIDEAGMCPEPQCLIPIIATNAKQVVLIGDHKQLRPIITCKEAGELGLSKSLFERYAVTNRSEGVEFTMLDTQYRMNPAICDFPSQEFYDGELNTEAGAWSHKTFDAIWPRDEYDQVLPHVLIHVEGEEKVLTVSTEEGNEQSRSNEAEIYEVMKVFKYLTDQQLGSVKVLSQYNAQCSELRRLMKENYINFNDENICTVVSSQGGEWDYVIFSTVRSLKDYAIETSPTRGWCMKHLGFITDRNQINVALTRARKGLIIVGNKKLLRCDKTWSSLLRDYEKNGCVKQPGEFPPRGQTRSRQEIMQRNIRQSERRFGNRPYEAPPAATFYTGSFD</sequence>
<evidence type="ECO:0000259" key="6">
    <source>
        <dbReference type="SMART" id="SM00955"/>
    </source>
</evidence>
<dbReference type="EMBL" id="CP111021">
    <property type="protein sequence ID" value="WAR15802.1"/>
    <property type="molecule type" value="Genomic_DNA"/>
</dbReference>
<keyword evidence="8" id="KW-1185">Reference proteome</keyword>
<evidence type="ECO:0000256" key="2">
    <source>
        <dbReference type="ARBA" id="ARBA00022741"/>
    </source>
</evidence>
<dbReference type="InterPro" id="IPR041679">
    <property type="entry name" value="DNA2/NAM7-like_C"/>
</dbReference>
<proteinExistence type="inferred from homology"/>
<dbReference type="Pfam" id="PF13087">
    <property type="entry name" value="AAA_12"/>
    <property type="match status" value="1"/>
</dbReference>
<keyword evidence="2" id="KW-0547">Nucleotide-binding</keyword>
<evidence type="ECO:0000256" key="3">
    <source>
        <dbReference type="ARBA" id="ARBA00022801"/>
    </source>
</evidence>
<dbReference type="Pfam" id="PF25049">
    <property type="entry name" value="OB_HELZ2"/>
    <property type="match status" value="1"/>
</dbReference>
<evidence type="ECO:0000256" key="4">
    <source>
        <dbReference type="ARBA" id="ARBA00022806"/>
    </source>
</evidence>
<dbReference type="InterPro" id="IPR001900">
    <property type="entry name" value="RNase_II/R"/>
</dbReference>